<reference evidence="1" key="1">
    <citation type="submission" date="2018-05" db="EMBL/GenBank/DDBJ databases">
        <authorList>
            <person name="Lanie J.A."/>
            <person name="Ng W.-L."/>
            <person name="Kazmierczak K.M."/>
            <person name="Andrzejewski T.M."/>
            <person name="Davidsen T.M."/>
            <person name="Wayne K.J."/>
            <person name="Tettelin H."/>
            <person name="Glass J.I."/>
            <person name="Rusch D."/>
            <person name="Podicherti R."/>
            <person name="Tsui H.-C.T."/>
            <person name="Winkler M.E."/>
        </authorList>
    </citation>
    <scope>NUCLEOTIDE SEQUENCE</scope>
</reference>
<name>A0A382A5N0_9ZZZZ</name>
<protein>
    <submittedName>
        <fullName evidence="1">Uncharacterized protein</fullName>
    </submittedName>
</protein>
<organism evidence="1">
    <name type="scientific">marine metagenome</name>
    <dbReference type="NCBI Taxonomy" id="408172"/>
    <lineage>
        <taxon>unclassified sequences</taxon>
        <taxon>metagenomes</taxon>
        <taxon>ecological metagenomes</taxon>
    </lineage>
</organism>
<accession>A0A382A5N0</accession>
<dbReference type="EMBL" id="UINC01024015">
    <property type="protein sequence ID" value="SVA96848.1"/>
    <property type="molecule type" value="Genomic_DNA"/>
</dbReference>
<dbReference type="AlphaFoldDB" id="A0A382A5N0"/>
<gene>
    <name evidence="1" type="ORF">METZ01_LOCUS149702</name>
</gene>
<sequence length="94" mass="10689">MNIEENAVALLLRSPRLDVGTIMDVLDLGDREFREMMLRNPRIHELLDARREGTLPSIPVEPKQCLACSEWFIPYASERYCSDPCKAAGKIQNA</sequence>
<proteinExistence type="predicted"/>
<evidence type="ECO:0000313" key="1">
    <source>
        <dbReference type="EMBL" id="SVA96848.1"/>
    </source>
</evidence>